<dbReference type="InterPro" id="IPR036188">
    <property type="entry name" value="FAD/NAD-bd_sf"/>
</dbReference>
<dbReference type="RefSeq" id="WP_188102534.1">
    <property type="nucleotide sequence ID" value="NZ_JAANIH010000027.1"/>
</dbReference>
<accession>A0ABR7U4E9</accession>
<reference evidence="2 3" key="1">
    <citation type="journal article" date="2020" name="Arch. Microbiol.">
        <title>Bradyrhizobium campsiandrae sp. nov., a nitrogen-fixing bacterial strain isolated from a native leguminous tree from the Amazon adapted to flooded conditions.</title>
        <authorList>
            <person name="Cabral Michel D."/>
            <person name="Martins da Costa E."/>
            <person name="Azarias Guimaraes A."/>
            <person name="Soares de Carvalho T."/>
            <person name="Santos de Castro Caputo P."/>
            <person name="Willems A."/>
            <person name="de Souza Moreira F.M."/>
        </authorList>
    </citation>
    <scope>NUCLEOTIDE SEQUENCE [LARGE SCALE GENOMIC DNA]</scope>
    <source>
        <strain evidence="3">INPA 384B</strain>
    </source>
</reference>
<gene>
    <name evidence="2" type="ORF">HA482_11720</name>
</gene>
<evidence type="ECO:0000313" key="2">
    <source>
        <dbReference type="EMBL" id="MBC9978877.1"/>
    </source>
</evidence>
<feature type="domain" description="UDP-galactopyranose mutase C-terminal" evidence="1">
    <location>
        <begin position="143"/>
        <end position="350"/>
    </location>
</feature>
<dbReference type="InterPro" id="IPR015899">
    <property type="entry name" value="UDP-GalPyranose_mutase_C"/>
</dbReference>
<dbReference type="SUPFAM" id="SSF51971">
    <property type="entry name" value="Nucleotide-binding domain"/>
    <property type="match status" value="1"/>
</dbReference>
<sequence length="383" mass="43655">MKTALVIGGGIAGCAATHQLMKLGGWDVTIVEAAPFLGAGVRTFWYGGHPYTFGPRHFLTQNRAVYDYMDAIVPLRSCADHQFITYVERDNAFYNYPIHEDDIARMPDSAKIAAERESARGVAEAKNLEEYWVGSVGQTLYDKLIDKYNKKMWLVDDNKRIDTFNWSPKGVTIKSGSRAAWDTAWSAYPHAEDGYNRYFDVATEGARVLLSTRIERYDLPARAVWFGGEKHSYDVIISTISPDEPFGRCHGELAFIGRDFHKIVLPTEHVFPEHVYFLYYANDEAFTRLVEYKKFTHHKSPTSLVGMEIPSHNGKHYPLPFKSEQELARKYYALMPDHVYSIGRAGSYRYGLDIDDCLEQAMVMARQIAEGGRDHPVPIEAWR</sequence>
<dbReference type="PANTHER" id="PTHR21197:SF0">
    <property type="entry name" value="UDP-GALACTOPYRANOSE MUTASE"/>
    <property type="match status" value="1"/>
</dbReference>
<name>A0ABR7U4E9_9BRAD</name>
<dbReference type="Pfam" id="PF03275">
    <property type="entry name" value="GLF"/>
    <property type="match status" value="1"/>
</dbReference>
<evidence type="ECO:0000313" key="3">
    <source>
        <dbReference type="Proteomes" id="UP000639516"/>
    </source>
</evidence>
<evidence type="ECO:0000259" key="1">
    <source>
        <dbReference type="Pfam" id="PF03275"/>
    </source>
</evidence>
<organism evidence="2 3">
    <name type="scientific">Bradyrhizobium campsiandrae</name>
    <dbReference type="NCBI Taxonomy" id="1729892"/>
    <lineage>
        <taxon>Bacteria</taxon>
        <taxon>Pseudomonadati</taxon>
        <taxon>Pseudomonadota</taxon>
        <taxon>Alphaproteobacteria</taxon>
        <taxon>Hyphomicrobiales</taxon>
        <taxon>Nitrobacteraceae</taxon>
        <taxon>Bradyrhizobium</taxon>
    </lineage>
</organism>
<keyword evidence="3" id="KW-1185">Reference proteome</keyword>
<protein>
    <submittedName>
        <fullName evidence="2">NAD(P)-binding protein</fullName>
    </submittedName>
</protein>
<dbReference type="EMBL" id="JAATTO010000014">
    <property type="protein sequence ID" value="MBC9978877.1"/>
    <property type="molecule type" value="Genomic_DNA"/>
</dbReference>
<dbReference type="Gene3D" id="3.50.50.60">
    <property type="entry name" value="FAD/NAD(P)-binding domain"/>
    <property type="match status" value="1"/>
</dbReference>
<dbReference type="PANTHER" id="PTHR21197">
    <property type="entry name" value="UDP-GALACTOPYRANOSE MUTASE"/>
    <property type="match status" value="1"/>
</dbReference>
<comment type="caution">
    <text evidence="2">The sequence shown here is derived from an EMBL/GenBank/DDBJ whole genome shotgun (WGS) entry which is preliminary data.</text>
</comment>
<dbReference type="Pfam" id="PF13450">
    <property type="entry name" value="NAD_binding_8"/>
    <property type="match status" value="1"/>
</dbReference>
<proteinExistence type="predicted"/>
<dbReference type="Proteomes" id="UP000639516">
    <property type="component" value="Unassembled WGS sequence"/>
</dbReference>